<dbReference type="OrthoDB" id="1748554at2759"/>
<keyword evidence="2" id="KW-1185">Reference proteome</keyword>
<evidence type="ECO:0000313" key="2">
    <source>
        <dbReference type="Proteomes" id="UP000631114"/>
    </source>
</evidence>
<protein>
    <recommendedName>
        <fullName evidence="3">Reverse transcriptase zinc-binding domain-containing protein</fullName>
    </recommendedName>
</protein>
<dbReference type="EMBL" id="JADFTS010000009">
    <property type="protein sequence ID" value="KAF9589382.1"/>
    <property type="molecule type" value="Genomic_DNA"/>
</dbReference>
<dbReference type="PANTHER" id="PTHR33116:SF78">
    <property type="entry name" value="OS12G0587133 PROTEIN"/>
    <property type="match status" value="1"/>
</dbReference>
<evidence type="ECO:0000313" key="1">
    <source>
        <dbReference type="EMBL" id="KAF9589382.1"/>
    </source>
</evidence>
<accession>A0A835H079</accession>
<evidence type="ECO:0008006" key="3">
    <source>
        <dbReference type="Google" id="ProtNLM"/>
    </source>
</evidence>
<comment type="caution">
    <text evidence="1">The sequence shown here is derived from an EMBL/GenBank/DDBJ whole genome shotgun (WGS) entry which is preliminary data.</text>
</comment>
<dbReference type="Proteomes" id="UP000631114">
    <property type="component" value="Unassembled WGS sequence"/>
</dbReference>
<dbReference type="PANTHER" id="PTHR33116">
    <property type="entry name" value="REVERSE TRANSCRIPTASE ZINC-BINDING DOMAIN-CONTAINING PROTEIN-RELATED-RELATED"/>
    <property type="match status" value="1"/>
</dbReference>
<dbReference type="AlphaFoldDB" id="A0A835H079"/>
<proteinExistence type="predicted"/>
<organism evidence="1 2">
    <name type="scientific">Coptis chinensis</name>
    <dbReference type="NCBI Taxonomy" id="261450"/>
    <lineage>
        <taxon>Eukaryota</taxon>
        <taxon>Viridiplantae</taxon>
        <taxon>Streptophyta</taxon>
        <taxon>Embryophyta</taxon>
        <taxon>Tracheophyta</taxon>
        <taxon>Spermatophyta</taxon>
        <taxon>Magnoliopsida</taxon>
        <taxon>Ranunculales</taxon>
        <taxon>Ranunculaceae</taxon>
        <taxon>Coptidoideae</taxon>
        <taxon>Coptis</taxon>
    </lineage>
</organism>
<gene>
    <name evidence="1" type="ORF">IFM89_023414</name>
</gene>
<reference evidence="1 2" key="1">
    <citation type="submission" date="2020-10" db="EMBL/GenBank/DDBJ databases">
        <title>The Coptis chinensis genome and diversification of protoberbering-type alkaloids.</title>
        <authorList>
            <person name="Wang B."/>
            <person name="Shu S."/>
            <person name="Song C."/>
            <person name="Liu Y."/>
        </authorList>
    </citation>
    <scope>NUCLEOTIDE SEQUENCE [LARGE SCALE GENOMIC DNA]</scope>
    <source>
        <strain evidence="1">HL-2020</strain>
        <tissue evidence="1">Leaf</tissue>
    </source>
</reference>
<sequence length="324" mass="36900">MKCIQPKANGIRLVSGLHMNQAKSSIMVAGLFIYGVEDLARANGIKLVFPPTKYLGMPLVASRLGASTLILPTTISEKLQQMCTEFIWDGADMTKKIHPINEEKLCTAKEFGGLGITKIADWNRAAICGLVYKLATKQDNLWVKWMWANKIKANNFWTMTIPKDCLWSWRNILDRRVNTQKMVKKRITDGTSTSFWPWHDPWLGGPLLAKRVDASIKEASGIHDQAIVSTLIIAGTWNCSHFAMPAAIKEEIHNTVLFTRADPDRWTWTISKHGNYTTPSAYKGIRRIETPLWWNKLVWSKWALPRHNFLMWQAGTSWCSLDTE</sequence>
<name>A0A835H079_9MAGN</name>